<dbReference type="EMBL" id="ABCS01000021">
    <property type="protein sequence ID" value="EDM79271.1"/>
    <property type="molecule type" value="Genomic_DNA"/>
</dbReference>
<comment type="caution">
    <text evidence="3">The sequence shown here is derived from an EMBL/GenBank/DDBJ whole genome shotgun (WGS) entry which is preliminary data.</text>
</comment>
<name>A6G4F9_9BACT</name>
<dbReference type="AlphaFoldDB" id="A6G4F9"/>
<protein>
    <submittedName>
        <fullName evidence="3">Uncharacterized protein</fullName>
    </submittedName>
</protein>
<evidence type="ECO:0000256" key="2">
    <source>
        <dbReference type="SAM" id="Phobius"/>
    </source>
</evidence>
<reference evidence="3 4" key="1">
    <citation type="submission" date="2007-06" db="EMBL/GenBank/DDBJ databases">
        <authorList>
            <person name="Shimkets L."/>
            <person name="Ferriera S."/>
            <person name="Johnson J."/>
            <person name="Kravitz S."/>
            <person name="Beeson K."/>
            <person name="Sutton G."/>
            <person name="Rogers Y.-H."/>
            <person name="Friedman R."/>
            <person name="Frazier M."/>
            <person name="Venter J.C."/>
        </authorList>
    </citation>
    <scope>NUCLEOTIDE SEQUENCE [LARGE SCALE GENOMIC DNA]</scope>
    <source>
        <strain evidence="3 4">SIR-1</strain>
    </source>
</reference>
<feature type="transmembrane region" description="Helical" evidence="2">
    <location>
        <begin position="232"/>
        <end position="254"/>
    </location>
</feature>
<dbReference type="OrthoDB" id="9833471at2"/>
<keyword evidence="2" id="KW-1133">Transmembrane helix</keyword>
<keyword evidence="4" id="KW-1185">Reference proteome</keyword>
<keyword evidence="2" id="KW-0812">Transmembrane</keyword>
<evidence type="ECO:0000313" key="3">
    <source>
        <dbReference type="EMBL" id="EDM79271.1"/>
    </source>
</evidence>
<keyword evidence="2" id="KW-0472">Membrane</keyword>
<proteinExistence type="predicted"/>
<feature type="compositionally biased region" description="Low complexity" evidence="1">
    <location>
        <begin position="67"/>
        <end position="82"/>
    </location>
</feature>
<accession>A6G4F9</accession>
<sequence length="266" mass="27228">MSSPVLSAALAFGLCVGPSPTAWVHFEANPEVGPTPAGQHWREGQFVDVQAPDAPPSPEAEAEPVAEAEAVPSPEAATSPEAVPEPPAPSLATAQLSASSAETVYVSVGLAPELYGTQEDLALLDTLEAGVRASPAPRADLRRLRVGSSPAKVVCGEGRDDLVITIGSLPNRAEPVLFTRDCLLDRELGVRAMAAASDPDLLGVLWAEHLDAIAAGAKPRRRVPMSPKVRTGLIAGAAVVVVGAAVGLLIAGVASSDSVLIRVSPE</sequence>
<evidence type="ECO:0000256" key="1">
    <source>
        <dbReference type="SAM" id="MobiDB-lite"/>
    </source>
</evidence>
<organism evidence="3 4">
    <name type="scientific">Plesiocystis pacifica SIR-1</name>
    <dbReference type="NCBI Taxonomy" id="391625"/>
    <lineage>
        <taxon>Bacteria</taxon>
        <taxon>Pseudomonadati</taxon>
        <taxon>Myxococcota</taxon>
        <taxon>Polyangia</taxon>
        <taxon>Nannocystales</taxon>
        <taxon>Nannocystaceae</taxon>
        <taxon>Plesiocystis</taxon>
    </lineage>
</organism>
<dbReference type="RefSeq" id="WP_006971608.1">
    <property type="nucleotide sequence ID" value="NZ_ABCS01000021.1"/>
</dbReference>
<gene>
    <name evidence="3" type="ORF">PPSIR1_04003</name>
</gene>
<feature type="region of interest" description="Disordered" evidence="1">
    <location>
        <begin position="49"/>
        <end position="95"/>
    </location>
</feature>
<evidence type="ECO:0000313" key="4">
    <source>
        <dbReference type="Proteomes" id="UP000005801"/>
    </source>
</evidence>
<dbReference type="Proteomes" id="UP000005801">
    <property type="component" value="Unassembled WGS sequence"/>
</dbReference>
<dbReference type="STRING" id="391625.PPSIR1_04003"/>